<dbReference type="InterPro" id="IPR050639">
    <property type="entry name" value="SSR_resolvase"/>
</dbReference>
<dbReference type="InterPro" id="IPR036162">
    <property type="entry name" value="Resolvase-like_N_sf"/>
</dbReference>
<protein>
    <submittedName>
        <fullName evidence="2">Recombinase family protein</fullName>
    </submittedName>
</protein>
<feature type="domain" description="Resolvase/invertase-type recombinase catalytic" evidence="1">
    <location>
        <begin position="7"/>
        <end position="134"/>
    </location>
</feature>
<keyword evidence="3" id="KW-1185">Reference proteome</keyword>
<gene>
    <name evidence="2" type="ORF">LVY72_12400</name>
</gene>
<evidence type="ECO:0000259" key="1">
    <source>
        <dbReference type="PROSITE" id="PS51736"/>
    </source>
</evidence>
<dbReference type="PANTHER" id="PTHR30461">
    <property type="entry name" value="DNA-INVERTASE FROM LAMBDOID PROPHAGE"/>
    <property type="match status" value="1"/>
</dbReference>
<dbReference type="Gene3D" id="3.40.50.1390">
    <property type="entry name" value="Resolvase, N-terminal catalytic domain"/>
    <property type="match status" value="1"/>
</dbReference>
<evidence type="ECO:0000313" key="2">
    <source>
        <dbReference type="EMBL" id="MCG2622703.1"/>
    </source>
</evidence>
<dbReference type="Proteomes" id="UP001165368">
    <property type="component" value="Unassembled WGS sequence"/>
</dbReference>
<name>A0ABS9L7Q8_9MICC</name>
<reference evidence="2" key="1">
    <citation type="submission" date="2022-01" db="EMBL/GenBank/DDBJ databases">
        <authorList>
            <person name="Jo J.-H."/>
            <person name="Im W.-T."/>
        </authorList>
    </citation>
    <scope>NUCLEOTIDE SEQUENCE</scope>
    <source>
        <strain evidence="2">I2-34</strain>
    </source>
</reference>
<accession>A0ABS9L7Q8</accession>
<sequence length="134" mass="14578">MSPAVQSCAVYVRISRDDEGTALGVARQLADCTAEAERRGWPVAQVFEDNDVSATKTKVRPEYARMLQAIEVGVIDAVIVWDVDRLTRTPAELERFIDLADRHRLALASIGGEVDLATPQGRLTARIKGSVATA</sequence>
<dbReference type="PANTHER" id="PTHR30461:SF23">
    <property type="entry name" value="DNA RECOMBINASE-RELATED"/>
    <property type="match status" value="1"/>
</dbReference>
<dbReference type="SUPFAM" id="SSF53041">
    <property type="entry name" value="Resolvase-like"/>
    <property type="match status" value="1"/>
</dbReference>
<dbReference type="InterPro" id="IPR006119">
    <property type="entry name" value="Resolv_N"/>
</dbReference>
<dbReference type="EMBL" id="JAKLTQ010000008">
    <property type="protein sequence ID" value="MCG2622703.1"/>
    <property type="molecule type" value="Genomic_DNA"/>
</dbReference>
<dbReference type="CDD" id="cd00338">
    <property type="entry name" value="Ser_Recombinase"/>
    <property type="match status" value="1"/>
</dbReference>
<dbReference type="SMART" id="SM00857">
    <property type="entry name" value="Resolvase"/>
    <property type="match status" value="1"/>
</dbReference>
<dbReference type="Pfam" id="PF00239">
    <property type="entry name" value="Resolvase"/>
    <property type="match status" value="1"/>
</dbReference>
<dbReference type="RefSeq" id="WP_237821267.1">
    <property type="nucleotide sequence ID" value="NZ_JAKLTQ010000008.1"/>
</dbReference>
<proteinExistence type="predicted"/>
<organism evidence="2 3">
    <name type="scientific">Arthrobacter hankyongi</name>
    <dbReference type="NCBI Taxonomy" id="2904801"/>
    <lineage>
        <taxon>Bacteria</taxon>
        <taxon>Bacillati</taxon>
        <taxon>Actinomycetota</taxon>
        <taxon>Actinomycetes</taxon>
        <taxon>Micrococcales</taxon>
        <taxon>Micrococcaceae</taxon>
        <taxon>Arthrobacter</taxon>
    </lineage>
</organism>
<evidence type="ECO:0000313" key="3">
    <source>
        <dbReference type="Proteomes" id="UP001165368"/>
    </source>
</evidence>
<dbReference type="PROSITE" id="PS51736">
    <property type="entry name" value="RECOMBINASES_3"/>
    <property type="match status" value="1"/>
</dbReference>
<comment type="caution">
    <text evidence="2">The sequence shown here is derived from an EMBL/GenBank/DDBJ whole genome shotgun (WGS) entry which is preliminary data.</text>
</comment>